<protein>
    <recommendedName>
        <fullName evidence="6">Vps72/YL1 C-terminal domain-containing protein</fullName>
    </recommendedName>
</protein>
<reference evidence="7" key="1">
    <citation type="submission" date="2018-11" db="EMBL/GenBank/DDBJ databases">
        <authorList>
            <consortium name="Pathogen Informatics"/>
        </authorList>
    </citation>
    <scope>NUCLEOTIDE SEQUENCE</scope>
</reference>
<dbReference type="SMART" id="SM00993">
    <property type="entry name" value="YL1_C"/>
    <property type="match status" value="1"/>
</dbReference>
<evidence type="ECO:0000256" key="1">
    <source>
        <dbReference type="ARBA" id="ARBA00004123"/>
    </source>
</evidence>
<dbReference type="InterPro" id="IPR013272">
    <property type="entry name" value="Vps72/YL1_C"/>
</dbReference>
<evidence type="ECO:0000313" key="7">
    <source>
        <dbReference type="EMBL" id="VEL25287.1"/>
    </source>
</evidence>
<keyword evidence="4" id="KW-0539">Nucleus</keyword>
<name>A0A448X1B0_9PLAT</name>
<dbReference type="Proteomes" id="UP000784294">
    <property type="component" value="Unassembled WGS sequence"/>
</dbReference>
<dbReference type="PANTHER" id="PTHR31200:SF1">
    <property type="entry name" value="INO80 COMPLEX SUBUNIT C"/>
    <property type="match status" value="1"/>
</dbReference>
<keyword evidence="3" id="KW-0804">Transcription</keyword>
<evidence type="ECO:0000313" key="8">
    <source>
        <dbReference type="Proteomes" id="UP000784294"/>
    </source>
</evidence>
<dbReference type="PANTHER" id="PTHR31200">
    <property type="entry name" value="INO80 COMPLEX SUBUNIT C"/>
    <property type="match status" value="1"/>
</dbReference>
<feature type="domain" description="Vps72/YL1 C-terminal" evidence="6">
    <location>
        <begin position="24"/>
        <end position="53"/>
    </location>
</feature>
<organism evidence="7 8">
    <name type="scientific">Protopolystoma xenopodis</name>
    <dbReference type="NCBI Taxonomy" id="117903"/>
    <lineage>
        <taxon>Eukaryota</taxon>
        <taxon>Metazoa</taxon>
        <taxon>Spiralia</taxon>
        <taxon>Lophotrochozoa</taxon>
        <taxon>Platyhelminthes</taxon>
        <taxon>Monogenea</taxon>
        <taxon>Polyopisthocotylea</taxon>
        <taxon>Polystomatidea</taxon>
        <taxon>Polystomatidae</taxon>
        <taxon>Protopolystoma</taxon>
    </lineage>
</organism>
<dbReference type="GO" id="GO:0006338">
    <property type="term" value="P:chromatin remodeling"/>
    <property type="evidence" value="ECO:0007669"/>
    <property type="project" value="InterPro"/>
</dbReference>
<evidence type="ECO:0000256" key="2">
    <source>
        <dbReference type="ARBA" id="ARBA00023015"/>
    </source>
</evidence>
<proteinExistence type="predicted"/>
<feature type="region of interest" description="Disordered" evidence="5">
    <location>
        <begin position="12"/>
        <end position="34"/>
    </location>
</feature>
<dbReference type="AlphaFoldDB" id="A0A448X1B0"/>
<dbReference type="GO" id="GO:0031011">
    <property type="term" value="C:Ino80 complex"/>
    <property type="evidence" value="ECO:0007669"/>
    <property type="project" value="InterPro"/>
</dbReference>
<dbReference type="InterPro" id="IPR029525">
    <property type="entry name" value="INO80C/Ies6"/>
</dbReference>
<comment type="subcellular location">
    <subcellularLocation>
        <location evidence="1">Nucleus</location>
    </subcellularLocation>
</comment>
<keyword evidence="8" id="KW-1185">Reference proteome</keyword>
<evidence type="ECO:0000256" key="4">
    <source>
        <dbReference type="ARBA" id="ARBA00023242"/>
    </source>
</evidence>
<dbReference type="Pfam" id="PF08265">
    <property type="entry name" value="YL1_C"/>
    <property type="match status" value="1"/>
</dbReference>
<evidence type="ECO:0000256" key="5">
    <source>
        <dbReference type="SAM" id="MobiDB-lite"/>
    </source>
</evidence>
<evidence type="ECO:0000259" key="6">
    <source>
        <dbReference type="SMART" id="SM00993"/>
    </source>
</evidence>
<accession>A0A448X1B0</accession>
<keyword evidence="2" id="KW-0805">Transcription regulation</keyword>
<sequence>MIGPQTTVRYHQIDAPPSTKPTLKVSDLSGTPTSYRDPKTSLRFATIEEFQKIRIFPHHIINGYLALRGSNIDSFLV</sequence>
<dbReference type="EMBL" id="CAAALY010072804">
    <property type="protein sequence ID" value="VEL25287.1"/>
    <property type="molecule type" value="Genomic_DNA"/>
</dbReference>
<evidence type="ECO:0000256" key="3">
    <source>
        <dbReference type="ARBA" id="ARBA00023163"/>
    </source>
</evidence>
<dbReference type="OrthoDB" id="49520at2759"/>
<gene>
    <name evidence="7" type="ORF">PXEA_LOCUS18727</name>
</gene>
<comment type="caution">
    <text evidence="7">The sequence shown here is derived from an EMBL/GenBank/DDBJ whole genome shotgun (WGS) entry which is preliminary data.</text>
</comment>